<dbReference type="Proteomes" id="UP000010959">
    <property type="component" value="Unassembled WGS sequence"/>
</dbReference>
<protein>
    <recommendedName>
        <fullName evidence="3">Transposase</fullName>
    </recommendedName>
</protein>
<proteinExistence type="predicted"/>
<evidence type="ECO:0000313" key="1">
    <source>
        <dbReference type="EMBL" id="ELP32736.1"/>
    </source>
</evidence>
<dbReference type="AlphaFoldDB" id="L7CI34"/>
<accession>L7CI34</accession>
<comment type="caution">
    <text evidence="1">The sequence shown here is derived from an EMBL/GenBank/DDBJ whole genome shotgun (WGS) entry which is preliminary data.</text>
</comment>
<name>L7CI34_RHOBT</name>
<evidence type="ECO:0008006" key="3">
    <source>
        <dbReference type="Google" id="ProtNLM"/>
    </source>
</evidence>
<sequence>MEVHAMAFELILSAAEDRGLFKGKTIGVDATDLEANASMKSIVRKDKGDDWRGYLLKPAKLWPATTARVA</sequence>
<evidence type="ECO:0000313" key="2">
    <source>
        <dbReference type="Proteomes" id="UP000010959"/>
    </source>
</evidence>
<reference evidence="1 2" key="1">
    <citation type="journal article" date="2013" name="Mar. Genomics">
        <title>Expression of sulfatases in Rhodopirellula baltica and the diversity of sulfatases in the genus Rhodopirellula.</title>
        <authorList>
            <person name="Wegner C.E."/>
            <person name="Richter-Heitmann T."/>
            <person name="Klindworth A."/>
            <person name="Klockow C."/>
            <person name="Richter M."/>
            <person name="Achstetter T."/>
            <person name="Glockner F.O."/>
            <person name="Harder J."/>
        </authorList>
    </citation>
    <scope>NUCLEOTIDE SEQUENCE [LARGE SCALE GENOMIC DNA]</scope>
    <source>
        <strain evidence="1 2">SWK14</strain>
    </source>
</reference>
<gene>
    <name evidence="1" type="ORF">RBSWK_03307</name>
</gene>
<dbReference type="PATRIC" id="fig|993516.3.peg.3519"/>
<dbReference type="EMBL" id="AMWG01000092">
    <property type="protein sequence ID" value="ELP32736.1"/>
    <property type="molecule type" value="Genomic_DNA"/>
</dbReference>
<organism evidence="1 2">
    <name type="scientific">Rhodopirellula baltica SWK14</name>
    <dbReference type="NCBI Taxonomy" id="993516"/>
    <lineage>
        <taxon>Bacteria</taxon>
        <taxon>Pseudomonadati</taxon>
        <taxon>Planctomycetota</taxon>
        <taxon>Planctomycetia</taxon>
        <taxon>Pirellulales</taxon>
        <taxon>Pirellulaceae</taxon>
        <taxon>Rhodopirellula</taxon>
    </lineage>
</organism>